<sequence>MTISEPTAAPDLDRGGSDREPGQFPPSVPQPGAETPPTDLGDHDESHLIRGYD</sequence>
<evidence type="ECO:0000256" key="1">
    <source>
        <dbReference type="SAM" id="MobiDB-lite"/>
    </source>
</evidence>
<name>A0A929BD21_9PSEU</name>
<evidence type="ECO:0000313" key="3">
    <source>
        <dbReference type="Proteomes" id="UP000598360"/>
    </source>
</evidence>
<comment type="caution">
    <text evidence="2">The sequence shown here is derived from an EMBL/GenBank/DDBJ whole genome shotgun (WGS) entry which is preliminary data.</text>
</comment>
<feature type="compositionally biased region" description="Basic and acidic residues" evidence="1">
    <location>
        <begin position="11"/>
        <end position="21"/>
    </location>
</feature>
<feature type="compositionally biased region" description="Basic and acidic residues" evidence="1">
    <location>
        <begin position="40"/>
        <end position="53"/>
    </location>
</feature>
<dbReference type="AlphaFoldDB" id="A0A929BD21"/>
<reference evidence="2" key="1">
    <citation type="submission" date="2020-10" db="EMBL/GenBank/DDBJ databases">
        <title>Diversity and distribution of actinomycetes associated with coral in the coast of Hainan.</title>
        <authorList>
            <person name="Li F."/>
        </authorList>
    </citation>
    <scope>NUCLEOTIDE SEQUENCE</scope>
    <source>
        <strain evidence="2">HNM0983</strain>
    </source>
</reference>
<evidence type="ECO:0000313" key="2">
    <source>
        <dbReference type="EMBL" id="MBE9376135.1"/>
    </source>
</evidence>
<accession>A0A929BD21</accession>
<proteinExistence type="predicted"/>
<feature type="region of interest" description="Disordered" evidence="1">
    <location>
        <begin position="1"/>
        <end position="53"/>
    </location>
</feature>
<keyword evidence="3" id="KW-1185">Reference proteome</keyword>
<gene>
    <name evidence="2" type="ORF">IQ251_16920</name>
</gene>
<protein>
    <submittedName>
        <fullName evidence="2">Uncharacterized protein</fullName>
    </submittedName>
</protein>
<dbReference type="RefSeq" id="WP_193929585.1">
    <property type="nucleotide sequence ID" value="NZ_JADEYC010000033.1"/>
</dbReference>
<organism evidence="2 3">
    <name type="scientific">Saccharopolyspora montiporae</name>
    <dbReference type="NCBI Taxonomy" id="2781240"/>
    <lineage>
        <taxon>Bacteria</taxon>
        <taxon>Bacillati</taxon>
        <taxon>Actinomycetota</taxon>
        <taxon>Actinomycetes</taxon>
        <taxon>Pseudonocardiales</taxon>
        <taxon>Pseudonocardiaceae</taxon>
        <taxon>Saccharopolyspora</taxon>
    </lineage>
</organism>
<dbReference type="Proteomes" id="UP000598360">
    <property type="component" value="Unassembled WGS sequence"/>
</dbReference>
<dbReference type="EMBL" id="JADEYC010000033">
    <property type="protein sequence ID" value="MBE9376135.1"/>
    <property type="molecule type" value="Genomic_DNA"/>
</dbReference>